<dbReference type="PROSITE" id="PS00678">
    <property type="entry name" value="WD_REPEATS_1"/>
    <property type="match status" value="1"/>
</dbReference>
<dbReference type="Pfam" id="PF01363">
    <property type="entry name" value="FYVE"/>
    <property type="match status" value="1"/>
</dbReference>
<dbReference type="KEGG" id="vde:111243056"/>
<dbReference type="Pfam" id="PF00400">
    <property type="entry name" value="WD40"/>
    <property type="match status" value="2"/>
</dbReference>
<evidence type="ECO:0000256" key="3">
    <source>
        <dbReference type="ARBA" id="ARBA00022737"/>
    </source>
</evidence>
<feature type="compositionally biased region" description="Gly residues" evidence="8">
    <location>
        <begin position="2441"/>
        <end position="2451"/>
    </location>
</feature>
<dbReference type="Gene3D" id="2.130.10.10">
    <property type="entry name" value="YVTN repeat-like/Quinoprotein amine dehydrogenase"/>
    <property type="match status" value="2"/>
</dbReference>
<dbReference type="FunFam" id="1.10.1540.10:FF:000002">
    <property type="entry name" value="WD repeat and FYVE domain containing 3"/>
    <property type="match status" value="1"/>
</dbReference>
<dbReference type="Proteomes" id="UP000594260">
    <property type="component" value="Unplaced"/>
</dbReference>
<keyword evidence="5" id="KW-0862">Zinc</keyword>
<dbReference type="CDD" id="cd15719">
    <property type="entry name" value="FYVE_WDFY3"/>
    <property type="match status" value="1"/>
</dbReference>
<dbReference type="InParanoid" id="A0A7M7IY27"/>
<dbReference type="InterPro" id="IPR019775">
    <property type="entry name" value="WD40_repeat_CS"/>
</dbReference>
<evidence type="ECO:0000256" key="4">
    <source>
        <dbReference type="ARBA" id="ARBA00022771"/>
    </source>
</evidence>
<dbReference type="InterPro" id="IPR011993">
    <property type="entry name" value="PH-like_dom_sf"/>
</dbReference>
<dbReference type="PANTHER" id="PTHR46108:SF4">
    <property type="entry name" value="BLUE CHEESE"/>
    <property type="match status" value="1"/>
</dbReference>
<dbReference type="PROSITE" id="PS50197">
    <property type="entry name" value="BEACH"/>
    <property type="match status" value="1"/>
</dbReference>
<dbReference type="OMA" id="GVCHLIE"/>
<feature type="compositionally biased region" description="Polar residues" evidence="8">
    <location>
        <begin position="176"/>
        <end position="188"/>
    </location>
</feature>
<feature type="domain" description="BEACH-type PH" evidence="11">
    <location>
        <begin position="2467"/>
        <end position="2597"/>
    </location>
</feature>
<feature type="compositionally biased region" description="Polar residues" evidence="8">
    <location>
        <begin position="444"/>
        <end position="500"/>
    </location>
</feature>
<evidence type="ECO:0000256" key="1">
    <source>
        <dbReference type="ARBA" id="ARBA00022574"/>
    </source>
</evidence>
<dbReference type="InterPro" id="IPR001680">
    <property type="entry name" value="WD40_rpt"/>
</dbReference>
<keyword evidence="1 7" id="KW-0853">WD repeat</keyword>
<name>A0A7M7IY27_VARDE</name>
<feature type="region of interest" description="Disordered" evidence="8">
    <location>
        <begin position="442"/>
        <end position="500"/>
    </location>
</feature>
<protein>
    <recommendedName>
        <fullName evidence="14">WD repeat and FYVE domain-containing protein 3</fullName>
    </recommendedName>
</protein>
<dbReference type="InterPro" id="IPR000306">
    <property type="entry name" value="Znf_FYVE"/>
</dbReference>
<dbReference type="InterPro" id="IPR036322">
    <property type="entry name" value="WD40_repeat_dom_sf"/>
</dbReference>
<dbReference type="SUPFAM" id="SSF49899">
    <property type="entry name" value="Concanavalin A-like lectins/glucanases"/>
    <property type="match status" value="1"/>
</dbReference>
<feature type="compositionally biased region" description="Polar residues" evidence="8">
    <location>
        <begin position="236"/>
        <end position="260"/>
    </location>
</feature>
<feature type="repeat" description="WD" evidence="7">
    <location>
        <begin position="3042"/>
        <end position="3083"/>
    </location>
</feature>
<dbReference type="InterPro" id="IPR015943">
    <property type="entry name" value="WD40/YVTN_repeat-like_dom_sf"/>
</dbReference>
<dbReference type="SUPFAM" id="SSF48371">
    <property type="entry name" value="ARM repeat"/>
    <property type="match status" value="2"/>
</dbReference>
<dbReference type="InterPro" id="IPR056252">
    <property type="entry name" value="Alfy-like_Arm-like"/>
</dbReference>
<keyword evidence="4 6" id="KW-0863">Zinc-finger</keyword>
<dbReference type="InterPro" id="IPR011011">
    <property type="entry name" value="Znf_FYVE_PHD"/>
</dbReference>
<reference evidence="12" key="1">
    <citation type="submission" date="2021-01" db="UniProtKB">
        <authorList>
            <consortium name="EnsemblMetazoa"/>
        </authorList>
    </citation>
    <scope>IDENTIFICATION</scope>
</reference>
<dbReference type="SUPFAM" id="SSF50729">
    <property type="entry name" value="PH domain-like"/>
    <property type="match status" value="1"/>
</dbReference>
<evidence type="ECO:0000313" key="12">
    <source>
        <dbReference type="EnsemblMetazoa" id="XP_022643814"/>
    </source>
</evidence>
<dbReference type="InterPro" id="IPR031570">
    <property type="entry name" value="NBEA/BDCP_DUF4704"/>
</dbReference>
<dbReference type="SUPFAM" id="SSF50978">
    <property type="entry name" value="WD40 repeat-like"/>
    <property type="match status" value="1"/>
</dbReference>
<dbReference type="Pfam" id="PF02138">
    <property type="entry name" value="Beach"/>
    <property type="match status" value="1"/>
</dbReference>
<dbReference type="CTD" id="33819"/>
<dbReference type="InterPro" id="IPR016024">
    <property type="entry name" value="ARM-type_fold"/>
</dbReference>
<dbReference type="OrthoDB" id="6496733at2759"/>
<dbReference type="CDD" id="cd01201">
    <property type="entry name" value="PH_BEACH"/>
    <property type="match status" value="1"/>
</dbReference>
<dbReference type="SMART" id="SM00320">
    <property type="entry name" value="WD40"/>
    <property type="match status" value="4"/>
</dbReference>
<dbReference type="Gene3D" id="3.30.40.10">
    <property type="entry name" value="Zinc/RING finger domain, C3HC4 (zinc finger)"/>
    <property type="match status" value="1"/>
</dbReference>
<evidence type="ECO:0000256" key="7">
    <source>
        <dbReference type="PROSITE-ProRule" id="PRU00221"/>
    </source>
</evidence>
<dbReference type="PROSITE" id="PS50294">
    <property type="entry name" value="WD_REPEATS_REGION"/>
    <property type="match status" value="1"/>
</dbReference>
<dbReference type="PROSITE" id="PS50082">
    <property type="entry name" value="WD_REPEATS_2"/>
    <property type="match status" value="1"/>
</dbReference>
<dbReference type="GO" id="GO:0008270">
    <property type="term" value="F:zinc ion binding"/>
    <property type="evidence" value="ECO:0007669"/>
    <property type="project" value="UniProtKB-KW"/>
</dbReference>
<evidence type="ECO:0000313" key="13">
    <source>
        <dbReference type="Proteomes" id="UP000594260"/>
    </source>
</evidence>
<evidence type="ECO:0008006" key="14">
    <source>
        <dbReference type="Google" id="ProtNLM"/>
    </source>
</evidence>
<dbReference type="Pfam" id="PF23295">
    <property type="entry name" value="Arm_4"/>
    <property type="match status" value="1"/>
</dbReference>
<evidence type="ECO:0000259" key="9">
    <source>
        <dbReference type="PROSITE" id="PS50178"/>
    </source>
</evidence>
<dbReference type="SMART" id="SM00064">
    <property type="entry name" value="FYVE"/>
    <property type="match status" value="1"/>
</dbReference>
<evidence type="ECO:0000259" key="11">
    <source>
        <dbReference type="PROSITE" id="PS51783"/>
    </source>
</evidence>
<evidence type="ECO:0000256" key="6">
    <source>
        <dbReference type="PROSITE-ProRule" id="PRU00091"/>
    </source>
</evidence>
<dbReference type="PANTHER" id="PTHR46108">
    <property type="entry name" value="BLUE CHEESE"/>
    <property type="match status" value="1"/>
</dbReference>
<organism evidence="12 13">
    <name type="scientific">Varroa destructor</name>
    <name type="common">Honeybee mite</name>
    <dbReference type="NCBI Taxonomy" id="109461"/>
    <lineage>
        <taxon>Eukaryota</taxon>
        <taxon>Metazoa</taxon>
        <taxon>Ecdysozoa</taxon>
        <taxon>Arthropoda</taxon>
        <taxon>Chelicerata</taxon>
        <taxon>Arachnida</taxon>
        <taxon>Acari</taxon>
        <taxon>Parasitiformes</taxon>
        <taxon>Mesostigmata</taxon>
        <taxon>Gamasina</taxon>
        <taxon>Dermanyssoidea</taxon>
        <taxon>Varroidae</taxon>
        <taxon>Varroa</taxon>
    </lineage>
</organism>
<feature type="region of interest" description="Disordered" evidence="8">
    <location>
        <begin position="2407"/>
        <end position="2462"/>
    </location>
</feature>
<dbReference type="SUPFAM" id="SSF81837">
    <property type="entry name" value="BEACH domain"/>
    <property type="match status" value="1"/>
</dbReference>
<dbReference type="EnsemblMetazoa" id="XM_022788079">
    <property type="protein sequence ID" value="XP_022643814"/>
    <property type="gene ID" value="LOC111243056"/>
</dbReference>
<dbReference type="RefSeq" id="XP_022643814.1">
    <property type="nucleotide sequence ID" value="XM_022788079.1"/>
</dbReference>
<dbReference type="PROSITE" id="PS50178">
    <property type="entry name" value="ZF_FYVE"/>
    <property type="match status" value="1"/>
</dbReference>
<evidence type="ECO:0000256" key="8">
    <source>
        <dbReference type="SAM" id="MobiDB-lite"/>
    </source>
</evidence>
<evidence type="ECO:0000256" key="5">
    <source>
        <dbReference type="ARBA" id="ARBA00022833"/>
    </source>
</evidence>
<dbReference type="CDD" id="cd06071">
    <property type="entry name" value="Beach"/>
    <property type="match status" value="1"/>
</dbReference>
<dbReference type="Gene3D" id="1.25.10.10">
    <property type="entry name" value="Leucine-rich Repeat Variant"/>
    <property type="match status" value="1"/>
</dbReference>
<feature type="compositionally biased region" description="Polar residues" evidence="8">
    <location>
        <begin position="2408"/>
        <end position="2419"/>
    </location>
</feature>
<feature type="compositionally biased region" description="Basic and acidic residues" evidence="8">
    <location>
        <begin position="192"/>
        <end position="226"/>
    </location>
</feature>
<feature type="region of interest" description="Disordered" evidence="8">
    <location>
        <begin position="1835"/>
        <end position="1855"/>
    </location>
</feature>
<dbReference type="SMART" id="SM01026">
    <property type="entry name" value="Beach"/>
    <property type="match status" value="1"/>
</dbReference>
<dbReference type="InterPro" id="IPR017455">
    <property type="entry name" value="Znf_FYVE-rel"/>
</dbReference>
<keyword evidence="3" id="KW-0677">Repeat</keyword>
<keyword evidence="13" id="KW-1185">Reference proteome</keyword>
<evidence type="ECO:0000256" key="2">
    <source>
        <dbReference type="ARBA" id="ARBA00022723"/>
    </source>
</evidence>
<dbReference type="FunCoup" id="A0A7M7IY27">
    <property type="interactions" value="908"/>
</dbReference>
<dbReference type="SUPFAM" id="SSF57903">
    <property type="entry name" value="FYVE/PHD zinc finger"/>
    <property type="match status" value="1"/>
</dbReference>
<feature type="region of interest" description="Disordered" evidence="8">
    <location>
        <begin position="176"/>
        <end position="274"/>
    </location>
</feature>
<evidence type="ECO:0000259" key="10">
    <source>
        <dbReference type="PROSITE" id="PS50197"/>
    </source>
</evidence>
<accession>A0A7M7IY27</accession>
<proteinExistence type="predicted"/>
<dbReference type="PROSITE" id="PS51783">
    <property type="entry name" value="PH_BEACH"/>
    <property type="match status" value="1"/>
</dbReference>
<sequence>MNYMKKLLGGGGAGPPPLANQDPQDALGLTHLNKLYGELAEPSEPLTQAEQQLKLYNMLPLFCKVFHSCPAESMQASFEYVVPFARAVAKLLVSEIRRRASNQSTETTSLAIAHFLEVSPTPGEASRGWLLLTAINLLAGAGPRVIEALASQALPSTLVKCLYLFFDLPVINNNMQQQPDNKQQNEDLAQQRQEHQQRQQASDEDKDKPGSNQKRPEEDIERRESVQIKQAESADETLSTGQEELTSASTTGSEMNSNKRTGPAESALGATLSHRSCETTTVNTGSATGISEQERRILLQKIFAQLVMRLCSQPCSAEELAHKDDLALLFSAITTWCPEHNVTWRKSAGEVLMTVSRHGLSIMVVNYMHKRRCLTSCIDNMRKRMHEFSSGQVLEMFVCLFCLLKDSSEISHVLLDEFSSCSGYGLVAEFMLRCESELDKEIGNDQNNRSQDRGNTGTDVPQAGQKTFAASSGSANKTVKDNNSSNQQNRSHMETDVQTLSRGETEQVLSSLSVLLTSLVTCGSEPLKPVHPQSLFHMDGFVLPPALARGTCVRNLDAYKVIESCFWRARTDRLQSLLLDSMASIYKADPANYFILDTIYPLSALLDRMHNKPKRVQIGLLKLVEYVPENLRFVPCKELVAVSNVIKEPDCSEETALLCLETLQNVLKVKPSLYKNVFREVGLLEVLVLRLQLFRDEQELVQPIIDVLQALLSGSQENCSVFRDSGGLKYAQGLLRSSRCRPLALGLFKEVMTSSASPDEDMTWLLAAVPTADAQVELKIDCLLALHGLLAESHRIRSVFRKVNGFVYLMTLLACLEGCLSPAQAPLRPPQLLRLIRTILDTIAVAMRYEPANAKVFANEICATNSLVDSLKLLGCFACGEDGKEKSLEQIHAVFTGDAKDDVERYDHLDVCTLIMRFLYDMAVDCNTTATKLLLQTGQNSHCTVLPPGAALCLSLPPTEDPLIVHSGVVIALLQILPSLCDRNVQLYVAELLRSLVRTERNQQIMCQAGLAGQLLSKMKNALEDEGHQLHIVIQYMLERLAAQALEPRELRSFLRLGSPLRCDGPFKDGGAVPLTRIKTLVSMTTPKDGPTLSTVCAAFVELSLSREGFSCLFLPSVAPQSLSGPAMVGVVAADSVLGGIGAGDRVFPPQTGLTFSTWFMVERFSGSHWVRLLSIFRQLRDEQTPCLGLELSEKELRLQVNLDRATISLARAVTAGEWHHLVVCLTRSVLKNNCSPTVYFDGVALQGSCSKMSYVPQYSGAGSQNIFAIIGTTPSQRQVCALTWKQGPCHLIEEPLTESAVVHLFTLGPSYVGSLQSAPPGGIGPSQVGLGGMQVSEERITFGLNATAVSTMTLAKMRRVYSKHDCKAIAKMLGLSSHENATPIRILHNSAAHLAGAARSLGAVLIGYLGARTFVPRPVAVTMESVGGTAALLALVSYASNVESLYASLKVLVCVVRANRPAQQAMERTKGYQIVAAVLRNKSQLLNCHILHLALSLVGSAECAPTAAGRHSVAPFRDVLCNLDVWRDAAHDLQRSLYEHLLQVASDSSETVSLMRELDLVSKILYTLSEPGRMAPQTIATCCDLLRLLLQNTSRNSDILRFGQFIIWTLPARDQDPVFTNLRVKCLQLLSTMAAPSKGAVNTGLCEQLARVLGLDWFIVLLSSHLDPSTQLLALQLLSCMLCHQTLLVKFRDASCNGGWLQETDPVLLGLRVSTQSGAIKQETLHVPGFQSLEWALSKIHPNVTFSNMLLAMLFSRPVTKLPCEIVESGPINNDMFVMLCAVLRAMVASGNDAAAMAILDVISRRWNDLVSYCVNNEDSIAALASIVFPPSSSPAPPTDEVQSPATGAAKDDLTPGSVNLHSGETVGLTFALLTKLMLEGLASVQNTHILENLMNIEYLASSLQQQRQFSTLLLANTIAELSDRDLSNLSQSNVTQFVISIVDKLWQGALTAPPITIVNFISRVFLTNGGIRNYDVLRSLGRTVLFVLSRDNSANNGLPNEGLSDQLQCLHLLISNDQLLNLDPEILAALTYTLVQFAQQCPQLPMETVRRTTIHISPNDASLALASQEEANLLMAAAACKLWQIVYERNRSQLEDCCRLQLANSSGSEVPDLCQLWETNREPLHKAWISFHAAEKAGKGSGIGSADISSQIQNRVSRLTGGLSRLASRKIRKVAVVASAAHTLASSGVSAVSGAGADPVALGSMAMANAATATVTVTHKISQSININMNSNSPVVVNHAGHANVANLSYEEYDLWTQVHIAIVHDLVDLRLKQLYANCKHLHQHVMQEWMRMEEGLSAERGLWGPREPCSLDKWMLDATESGPCRMRKRTLKNKLFYQHYPYIEQQPNQQLKYKVATSLDSKLYYEQLGQLLSGSGPSSPDLVGRQQSLASTSSVYEGLVSSSSAINNNNQTSGTVNRGAITNKHQSSESDEEEPEGGQVGGQVGEGEGANHSPHSQSVERLLEEGDKITHMFRCARVQGLDTWEGLLLFGREHFYVVDGFTLLKTREIRDIDSLPEGLHEPIIPNCTPVTSASRATVAQGRTCSKFGYDDVREVHKRRYLLQPTALEVFSADGRNYLLVFPRKLRNKVYARFLALATGITDSAQESLAGQRRSANVESGAGILSSLIGETSVTQRWLRGEISNFQYLMHLNTLAGRSYNDLMQYPIFPWIVADYNSETLDLTDPKSFRDLSKPMGAQTRDRLEQFCRRFKEWDDPETPPYHYGTFYSSAMIVASYLVRMEPFTQHFLRLQGGHFDLADRMFHSIKDAFTSASRHNMADVKELIPEFFYLDEFLVNKNRFDLGAKQSGVQLDNVVLPAWAKGDPREFIRLHRAALESDYVSAHLHEWIDLIFGFRQQGPAAIEAVNVFHHLFYEGNVDIYSIDDPLKKNATIGFINNFGQIPKQLFKKPHPAKKVDSGLVRPLFYHKIESLRPSMHPVKELKGPVGQIVQQDRSVLAVEQNKMLLPPNQRFVSWGFADYSLRVCSYETGRCLLVWEQVPSGEVLCATCPDAKTIITAGTACVLSVWTVTPKRLELRDQLAGHTEPVTCIASSRPFNLIVSGSRDESCILWDLSRLTFVRQIPTEFGAPVASVCINDVTGDIAACAATRLYIYNVNGVPIAHVDTAASLTAGQARGQQILCVSFSQLNEWDKDNVIMTGSSDGVLRMWSLAVDQEGTSIVLRGKLTMHTAFERPDNKEPAAVTAVGISRDHRHVYVGDARGRVFQWSVSSETGARSDHWVRDDTAEQCSNPLCQVKFSLTERRHHCRNCGQLFCAKCSRYEAQISRIDAEKSVRVCHACFLSLSTASS</sequence>
<dbReference type="InterPro" id="IPR023362">
    <property type="entry name" value="PH-BEACH_dom"/>
</dbReference>
<feature type="domain" description="BEACH" evidence="10">
    <location>
        <begin position="2625"/>
        <end position="2916"/>
    </location>
</feature>
<dbReference type="Gene3D" id="1.10.1540.10">
    <property type="entry name" value="BEACH domain"/>
    <property type="match status" value="1"/>
</dbReference>
<dbReference type="InterPro" id="IPR051944">
    <property type="entry name" value="BEACH_domain_protein"/>
</dbReference>
<dbReference type="Gene3D" id="2.30.29.30">
    <property type="entry name" value="Pleckstrin-homology domain (PH domain)/Phosphotyrosine-binding domain (PTB)"/>
    <property type="match status" value="1"/>
</dbReference>
<keyword evidence="2" id="KW-0479">Metal-binding</keyword>
<feature type="domain" description="FYVE-type" evidence="9">
    <location>
        <begin position="3255"/>
        <end position="3306"/>
    </location>
</feature>
<dbReference type="GeneID" id="111243056"/>
<dbReference type="InterPro" id="IPR011989">
    <property type="entry name" value="ARM-like"/>
</dbReference>
<dbReference type="Pfam" id="PF15787">
    <property type="entry name" value="DUF4704"/>
    <property type="match status" value="1"/>
</dbReference>
<dbReference type="InterPro" id="IPR036372">
    <property type="entry name" value="BEACH_dom_sf"/>
</dbReference>
<dbReference type="InterPro" id="IPR013320">
    <property type="entry name" value="ConA-like_dom_sf"/>
</dbReference>
<dbReference type="InterPro" id="IPR013083">
    <property type="entry name" value="Znf_RING/FYVE/PHD"/>
</dbReference>
<dbReference type="InterPro" id="IPR000409">
    <property type="entry name" value="BEACH_dom"/>
</dbReference>
<dbReference type="Pfam" id="PF14844">
    <property type="entry name" value="PH_BEACH"/>
    <property type="match status" value="1"/>
</dbReference>